<evidence type="ECO:0000313" key="2">
    <source>
        <dbReference type="Proteomes" id="UP000694240"/>
    </source>
</evidence>
<keyword evidence="2" id="KW-1185">Reference proteome</keyword>
<name>A0A8T2GQ02_9BRAS</name>
<dbReference type="Proteomes" id="UP000694240">
    <property type="component" value="Chromosome 1"/>
</dbReference>
<organism evidence="1 2">
    <name type="scientific">Arabidopsis thaliana x Arabidopsis arenosa</name>
    <dbReference type="NCBI Taxonomy" id="1240361"/>
    <lineage>
        <taxon>Eukaryota</taxon>
        <taxon>Viridiplantae</taxon>
        <taxon>Streptophyta</taxon>
        <taxon>Embryophyta</taxon>
        <taxon>Tracheophyta</taxon>
        <taxon>Spermatophyta</taxon>
        <taxon>Magnoliopsida</taxon>
        <taxon>eudicotyledons</taxon>
        <taxon>Gunneridae</taxon>
        <taxon>Pentapetalae</taxon>
        <taxon>rosids</taxon>
        <taxon>malvids</taxon>
        <taxon>Brassicales</taxon>
        <taxon>Brassicaceae</taxon>
        <taxon>Camelineae</taxon>
        <taxon>Arabidopsis</taxon>
    </lineage>
</organism>
<evidence type="ECO:0000313" key="1">
    <source>
        <dbReference type="EMBL" id="KAG7649438.1"/>
    </source>
</evidence>
<proteinExistence type="predicted"/>
<sequence>MPSGKDFISYYYNDPTFKVNIHSRQTKYSPVQIKVYVLPVLIFGLY</sequence>
<comment type="caution">
    <text evidence="1">The sequence shown here is derived from an EMBL/GenBank/DDBJ whole genome shotgun (WGS) entry which is preliminary data.</text>
</comment>
<dbReference type="EMBL" id="JAEFBK010000001">
    <property type="protein sequence ID" value="KAG7649438.1"/>
    <property type="molecule type" value="Genomic_DNA"/>
</dbReference>
<gene>
    <name evidence="1" type="ORF">ISN45_At01g045020</name>
</gene>
<reference evidence="1 2" key="1">
    <citation type="submission" date="2020-12" db="EMBL/GenBank/DDBJ databases">
        <title>Concerted genomic and epigenomic changes stabilize Arabidopsis allopolyploids.</title>
        <authorList>
            <person name="Chen Z."/>
        </authorList>
    </citation>
    <scope>NUCLEOTIDE SEQUENCE [LARGE SCALE GENOMIC DNA]</scope>
    <source>
        <strain evidence="1">Allo738</strain>
        <tissue evidence="1">Leaf</tissue>
    </source>
</reference>
<protein>
    <submittedName>
        <fullName evidence="1">Uncharacterized protein</fullName>
    </submittedName>
</protein>
<dbReference type="AlphaFoldDB" id="A0A8T2GQ02"/>
<accession>A0A8T2GQ02</accession>